<comment type="caution">
    <text evidence="2">The sequence shown here is derived from an EMBL/GenBank/DDBJ whole genome shotgun (WGS) entry which is preliminary data.</text>
</comment>
<reference evidence="2 3" key="1">
    <citation type="submission" date="2024-09" db="EMBL/GenBank/DDBJ databases">
        <authorList>
            <consortium name="All-Russian atlas of soil microorganisms"/>
            <consortium name="as a basis for the search for new antimicrobial producers and enzymes with unique properties"/>
            <person name="Sokolova E.A."/>
            <person name="Voronina E.N."/>
        </authorList>
    </citation>
    <scope>NUCLEOTIDE SEQUENCE [LARGE SCALE GENOMIC DNA]</scope>
    <source>
        <strain evidence="2 3">AF-22b-331.1</strain>
    </source>
</reference>
<dbReference type="RefSeq" id="WP_394161938.1">
    <property type="nucleotide sequence ID" value="NZ_JBHGCJ010000003.1"/>
</dbReference>
<organism evidence="2 3">
    <name type="scientific">Stenotrophomonas nematodicola</name>
    <dbReference type="NCBI Taxonomy" id="2656746"/>
    <lineage>
        <taxon>Bacteria</taxon>
        <taxon>Pseudomonadati</taxon>
        <taxon>Pseudomonadota</taxon>
        <taxon>Gammaproteobacteria</taxon>
        <taxon>Lysobacterales</taxon>
        <taxon>Lysobacteraceae</taxon>
        <taxon>Stenotrophomonas</taxon>
    </lineage>
</organism>
<feature type="chain" id="PRO_5045380592" evidence="1">
    <location>
        <begin position="23"/>
        <end position="176"/>
    </location>
</feature>
<keyword evidence="3" id="KW-1185">Reference proteome</keyword>
<evidence type="ECO:0000256" key="1">
    <source>
        <dbReference type="SAM" id="SignalP"/>
    </source>
</evidence>
<name>A0ABW7CUL5_9GAMM</name>
<gene>
    <name evidence="2" type="ORF">ACEU0G_002643</name>
</gene>
<protein>
    <submittedName>
        <fullName evidence="2">Uncharacterized protein</fullName>
    </submittedName>
</protein>
<evidence type="ECO:0000313" key="2">
    <source>
        <dbReference type="EMBL" id="MFG6108652.1"/>
    </source>
</evidence>
<keyword evidence="1" id="KW-0732">Signal</keyword>
<evidence type="ECO:0000313" key="3">
    <source>
        <dbReference type="Proteomes" id="UP001605261"/>
    </source>
</evidence>
<proteinExistence type="predicted"/>
<dbReference type="EMBL" id="JBHGCJ010000003">
    <property type="protein sequence ID" value="MFG6108652.1"/>
    <property type="molecule type" value="Genomic_DNA"/>
</dbReference>
<feature type="signal peptide" evidence="1">
    <location>
        <begin position="1"/>
        <end position="22"/>
    </location>
</feature>
<dbReference type="Proteomes" id="UP001605261">
    <property type="component" value="Unassembled WGS sequence"/>
</dbReference>
<sequence length="176" mass="18620">MSIKTTTLCALLGLLAPAAAIAQDSTASTLSRLLECKLTAAEVAAFTDRINAEDVQDFAHAGSDASGDAALSLWKSDAPVTAWGETSDLVHLSSTTEMLLAFKVTPGQELARGKAIVDRIGGMAPRPDQAAMEATYGWKGMDFRKPLSDNRNVRVLVDLSYSPGWVTVGCAYGDIQ</sequence>
<accession>A0ABW7CUL5</accession>